<evidence type="ECO:0000256" key="3">
    <source>
        <dbReference type="ARBA" id="ARBA00022692"/>
    </source>
</evidence>
<evidence type="ECO:0000313" key="12">
    <source>
        <dbReference type="EMBL" id="CAE1260783.1"/>
    </source>
</evidence>
<feature type="region of interest" description="Disordered" evidence="9">
    <location>
        <begin position="189"/>
        <end position="390"/>
    </location>
</feature>
<accession>A0A812CAJ1</accession>
<feature type="region of interest" description="Disordered" evidence="9">
    <location>
        <begin position="917"/>
        <end position="954"/>
    </location>
</feature>
<keyword evidence="3" id="KW-0812">Transmembrane</keyword>
<evidence type="ECO:0000256" key="9">
    <source>
        <dbReference type="SAM" id="MobiDB-lite"/>
    </source>
</evidence>
<evidence type="ECO:0000313" key="13">
    <source>
        <dbReference type="Proteomes" id="UP000597762"/>
    </source>
</evidence>
<proteinExistence type="inferred from homology"/>
<reference evidence="12" key="1">
    <citation type="submission" date="2021-01" db="EMBL/GenBank/DDBJ databases">
        <authorList>
            <person name="Li R."/>
            <person name="Bekaert M."/>
        </authorList>
    </citation>
    <scope>NUCLEOTIDE SEQUENCE</scope>
    <source>
        <strain evidence="12">Farmed</strain>
    </source>
</reference>
<dbReference type="Proteomes" id="UP000597762">
    <property type="component" value="Unassembled WGS sequence"/>
</dbReference>
<dbReference type="GO" id="GO:0005637">
    <property type="term" value="C:nuclear inner membrane"/>
    <property type="evidence" value="ECO:0007669"/>
    <property type="project" value="UniProtKB-SubCell"/>
</dbReference>
<evidence type="ECO:0000259" key="10">
    <source>
        <dbReference type="Pfam" id="PF09745"/>
    </source>
</evidence>
<feature type="compositionally biased region" description="Polar residues" evidence="9">
    <location>
        <begin position="834"/>
        <end position="851"/>
    </location>
</feature>
<dbReference type="PANTHER" id="PTHR31938">
    <property type="entry name" value="NUCLEAR SPECKLE SPLICING REGULATORY PROTEIN 1"/>
    <property type="match status" value="1"/>
</dbReference>
<evidence type="ECO:0000256" key="6">
    <source>
        <dbReference type="ARBA" id="ARBA00023136"/>
    </source>
</evidence>
<dbReference type="EMBL" id="CAHIKZ030001347">
    <property type="protein sequence ID" value="CAE1260783.1"/>
    <property type="molecule type" value="Genomic_DNA"/>
</dbReference>
<keyword evidence="13" id="KW-1185">Reference proteome</keyword>
<comment type="caution">
    <text evidence="12">The sequence shown here is derived from an EMBL/GenBank/DDBJ whole genome shotgun (WGS) entry which is preliminary data.</text>
</comment>
<keyword evidence="7" id="KW-0539">Nucleus</keyword>
<feature type="domain" description="Ima1 N-terminal" evidence="11">
    <location>
        <begin position="408"/>
        <end position="523"/>
    </location>
</feature>
<evidence type="ECO:0000256" key="1">
    <source>
        <dbReference type="ARBA" id="ARBA00004473"/>
    </source>
</evidence>
<feature type="domain" description="Nuclear speckle splicing regulatory protein 1 N-terminal" evidence="10">
    <location>
        <begin position="57"/>
        <end position="175"/>
    </location>
</feature>
<feature type="compositionally biased region" description="Basic residues" evidence="9">
    <location>
        <begin position="360"/>
        <end position="376"/>
    </location>
</feature>
<dbReference type="Pfam" id="PF09779">
    <property type="entry name" value="Ima1_N"/>
    <property type="match status" value="1"/>
</dbReference>
<keyword evidence="5 8" id="KW-0175">Coiled coil</keyword>
<keyword evidence="4" id="KW-1133">Transmembrane helix</keyword>
<evidence type="ECO:0000259" key="11">
    <source>
        <dbReference type="Pfam" id="PF09779"/>
    </source>
</evidence>
<organism evidence="12 13">
    <name type="scientific">Acanthosepion pharaonis</name>
    <name type="common">Pharaoh cuttlefish</name>
    <name type="synonym">Sepia pharaonis</name>
    <dbReference type="NCBI Taxonomy" id="158019"/>
    <lineage>
        <taxon>Eukaryota</taxon>
        <taxon>Metazoa</taxon>
        <taxon>Spiralia</taxon>
        <taxon>Lophotrochozoa</taxon>
        <taxon>Mollusca</taxon>
        <taxon>Cephalopoda</taxon>
        <taxon>Coleoidea</taxon>
        <taxon>Decapodiformes</taxon>
        <taxon>Sepiida</taxon>
        <taxon>Sepiina</taxon>
        <taxon>Sepiidae</taxon>
        <taxon>Acanthosepion</taxon>
    </lineage>
</organism>
<evidence type="ECO:0000256" key="2">
    <source>
        <dbReference type="ARBA" id="ARBA00010126"/>
    </source>
</evidence>
<gene>
    <name evidence="12" type="ORF">SPHA_32400</name>
</gene>
<feature type="compositionally biased region" description="Basic and acidic residues" evidence="9">
    <location>
        <begin position="195"/>
        <end position="241"/>
    </location>
</feature>
<dbReference type="InterPro" id="IPR018612">
    <property type="entry name" value="NSRP1_N"/>
</dbReference>
<dbReference type="PANTHER" id="PTHR31938:SF4">
    <property type="entry name" value="NUCLEAR SPECKLE SPLICING REGULATORY PROTEIN 1"/>
    <property type="match status" value="1"/>
</dbReference>
<evidence type="ECO:0000256" key="8">
    <source>
        <dbReference type="SAM" id="Coils"/>
    </source>
</evidence>
<dbReference type="Pfam" id="PF09745">
    <property type="entry name" value="NSRP1_N"/>
    <property type="match status" value="1"/>
</dbReference>
<sequence length="987" mass="111522">MADPKKRYGLFICKKQNGFVPGKSNIFGDDSDEDSQAAVSASLQKESLKSKVKKQTQLEIDKALNDDPNVYEYDNIYDEIHTEKLKTDVRLKNQADKKPKYIEGLLKSANQRKKEQEKRMERKIQLERQAEGEEFKEKEEFVTSAYKKKLLEMQEEEDREKREAEMEALLDVTKQKDMSGFYRYLYHQQTADSDVQEKESEKVSSVTVKEEKASSEEKEKIDLEKDVKKILPKYEGKHQKTEPTSSDDNSEDESKHVKRSRPRSSSSVSSTSSSSSSSSNSSQKNKGSKQKDFASSKATASREAILEDSKKYLSKNQKRYQSDSEDHDDQEQVKKRKTAATKSSFSENKSRSQRNQYSRSRSRSRERHHPASKKFRDRYSRSRSREDGRHGYRDNRYRAVRAKLRIKVNCWFCGKCVRVPFGNRNCWDCPSCEQYNGFTSEGDYNKSIPAQWTTELNHPIPCEKQEFIQSSNGLCAACNEKQLLKMQQLAVFKPFVESNYNKEVNDYKEHLEKIYNLCYKCTLYVHQELERQDLALKLRHSQYLSSDSLFSSQTSSSTSESSLPEAVPVKNAGQCLYASDVVCCVIWFLQSLLSVLITFNMVSSVFLSTLQSVNPAVSLLSIILNIFSSACSRSTVSNKKISRLSYSRSSNSSSLPSFSSQRAESVRCFDCSDSLSSWRSSKTKLTSPSKLDSSFSSFNKPFLHHRSSSSSFPLVKDTWQPLSIKTDFLSFPLGHDLNLFKSLSQTSVNGNFASGQSSPKSFFSRPLSRSSSFLSVNNKNHLSPYFQRGPSSLNGSFSSLKETRKNTPSSLADNILGLKMNKISLGSSISHSQKSMSDANLSKSMNSSPSPVLTRGEIAPARLSIFKQESDHLSPNKAFSDRDSLFSSSNCQNFLSDTASVHSDNFSVRSCSSRKSRQLGSEHFSPNNSLRSTSDTSQSELNDTDDSKESSPCPANSVLDIQSKNTALPLFSLSPFSQISSYSFSLH</sequence>
<dbReference type="InterPro" id="IPR042816">
    <property type="entry name" value="Nsrp1"/>
</dbReference>
<feature type="compositionally biased region" description="Polar residues" evidence="9">
    <location>
        <begin position="924"/>
        <end position="941"/>
    </location>
</feature>
<dbReference type="GO" id="GO:0000381">
    <property type="term" value="P:regulation of alternative mRNA splicing, via spliceosome"/>
    <property type="evidence" value="ECO:0007669"/>
    <property type="project" value="InterPro"/>
</dbReference>
<name>A0A812CAJ1_ACAPH</name>
<dbReference type="AlphaFoldDB" id="A0A812CAJ1"/>
<feature type="compositionally biased region" description="Low complexity" evidence="9">
    <location>
        <begin position="263"/>
        <end position="282"/>
    </location>
</feature>
<evidence type="ECO:0000256" key="7">
    <source>
        <dbReference type="ARBA" id="ARBA00023242"/>
    </source>
</evidence>
<evidence type="ECO:0000256" key="4">
    <source>
        <dbReference type="ARBA" id="ARBA00022989"/>
    </source>
</evidence>
<keyword evidence="6" id="KW-0472">Membrane</keyword>
<dbReference type="OrthoDB" id="5966927at2759"/>
<feature type="region of interest" description="Disordered" evidence="9">
    <location>
        <begin position="834"/>
        <end position="854"/>
    </location>
</feature>
<comment type="similarity">
    <text evidence="2">Belongs to the NSRP1 family.</text>
</comment>
<protein>
    <submittedName>
        <fullName evidence="12">CCDC55</fullName>
    </submittedName>
</protein>
<evidence type="ECO:0000256" key="5">
    <source>
        <dbReference type="ARBA" id="ARBA00023054"/>
    </source>
</evidence>
<dbReference type="InterPro" id="IPR018617">
    <property type="entry name" value="Ima1_N"/>
</dbReference>
<comment type="subcellular location">
    <subcellularLocation>
        <location evidence="1">Nucleus inner membrane</location>
        <topology evidence="1">Multi-pass membrane protein</topology>
    </subcellularLocation>
</comment>
<feature type="compositionally biased region" description="Basic and acidic residues" evidence="9">
    <location>
        <begin position="377"/>
        <end position="390"/>
    </location>
</feature>
<feature type="coiled-coil region" evidence="8">
    <location>
        <begin position="106"/>
        <end position="167"/>
    </location>
</feature>